<gene>
    <name evidence="1" type="ORF">K437DRAFT_4466</name>
</gene>
<dbReference type="Proteomes" id="UP000027361">
    <property type="component" value="Unassembled WGS sequence"/>
</dbReference>
<sequence length="198" mass="22544">MLTGLCRTLYAIECRNCRCQVVRSRIERKPSAMCGSCKRRSVAERLPCKSHGEYVWSNWSERNRSVPEGTMTCRRHCFHGWFLMMNKTPLALSLVHTRLDGATALSKENRTTKAGFQYTAEHVPCRDCPFHTFLIASRQLQSPEGGQRFRAAWRVHVPTQQQSARRARICMGGGRCCHYCTRTGGHDTSRLTTFDNGG</sequence>
<dbReference type="HOGENOM" id="CLU_1378996_0_0_1"/>
<comment type="caution">
    <text evidence="1">The sequence shown here is derived from an EMBL/GenBank/DDBJ whole genome shotgun (WGS) entry which is preliminary data.</text>
</comment>
<keyword evidence="2" id="KW-1185">Reference proteome</keyword>
<dbReference type="GeneID" id="25267490"/>
<dbReference type="InParanoid" id="A0A066WI04"/>
<proteinExistence type="predicted"/>
<accession>A0A066WI04</accession>
<evidence type="ECO:0000313" key="1">
    <source>
        <dbReference type="EMBL" id="KDN53647.1"/>
    </source>
</evidence>
<reference evidence="1 2" key="1">
    <citation type="submission" date="2014-05" db="EMBL/GenBank/DDBJ databases">
        <title>Draft genome sequence of a rare smut relative, Tilletiaria anomala UBC 951.</title>
        <authorList>
            <consortium name="DOE Joint Genome Institute"/>
            <person name="Toome M."/>
            <person name="Kuo A."/>
            <person name="Henrissat B."/>
            <person name="Lipzen A."/>
            <person name="Tritt A."/>
            <person name="Yoshinaga Y."/>
            <person name="Zane M."/>
            <person name="Barry K."/>
            <person name="Grigoriev I.V."/>
            <person name="Spatafora J.W."/>
            <person name="Aimea M.C."/>
        </authorList>
    </citation>
    <scope>NUCLEOTIDE SEQUENCE [LARGE SCALE GENOMIC DNA]</scope>
    <source>
        <strain evidence="1 2">UBC 951</strain>
    </source>
</reference>
<name>A0A066WI04_TILAU</name>
<dbReference type="AlphaFoldDB" id="A0A066WI04"/>
<dbReference type="RefSeq" id="XP_013246375.1">
    <property type="nucleotide sequence ID" value="XM_013390921.1"/>
</dbReference>
<dbReference type="EMBL" id="JMSN01000001">
    <property type="protein sequence ID" value="KDN53647.1"/>
    <property type="molecule type" value="Genomic_DNA"/>
</dbReference>
<organism evidence="1 2">
    <name type="scientific">Tilletiaria anomala (strain ATCC 24038 / CBS 436.72 / UBC 951)</name>
    <dbReference type="NCBI Taxonomy" id="1037660"/>
    <lineage>
        <taxon>Eukaryota</taxon>
        <taxon>Fungi</taxon>
        <taxon>Dikarya</taxon>
        <taxon>Basidiomycota</taxon>
        <taxon>Ustilaginomycotina</taxon>
        <taxon>Exobasidiomycetes</taxon>
        <taxon>Georgefischeriales</taxon>
        <taxon>Tilletiariaceae</taxon>
        <taxon>Tilletiaria</taxon>
    </lineage>
</organism>
<evidence type="ECO:0000313" key="2">
    <source>
        <dbReference type="Proteomes" id="UP000027361"/>
    </source>
</evidence>
<protein>
    <submittedName>
        <fullName evidence="1">Uncharacterized protein</fullName>
    </submittedName>
</protein>